<dbReference type="AlphaFoldDB" id="A0A182J4J2"/>
<sequence>MIESHKSDLLAKLERSLLTLKSSVTSEFAKVAKQLVRNSDNLTTPPRHTSALPVTPHNRTPAPPLANQTAPLQLTHTASNTATVCQHIAHAPSVPAVAVAPSRTPTPPLANHTASAQRTHTASNSATVHRHIAHAPSVPAVPAVAAAPSPHHCCTLALVARQPPCDRPPSAKTEYGCTCQG</sequence>
<feature type="region of interest" description="Disordered" evidence="1">
    <location>
        <begin position="98"/>
        <end position="122"/>
    </location>
</feature>
<feature type="compositionally biased region" description="Polar residues" evidence="1">
    <location>
        <begin position="112"/>
        <end position="122"/>
    </location>
</feature>
<reference evidence="2" key="1">
    <citation type="submission" date="2022-08" db="UniProtKB">
        <authorList>
            <consortium name="EnsemblMetazoa"/>
        </authorList>
    </citation>
    <scope>IDENTIFICATION</scope>
    <source>
        <strain evidence="2">EBRO</strain>
    </source>
</reference>
<name>A0A182J4J2_ANOAO</name>
<feature type="region of interest" description="Disordered" evidence="1">
    <location>
        <begin position="39"/>
        <end position="65"/>
    </location>
</feature>
<proteinExistence type="predicted"/>
<protein>
    <submittedName>
        <fullName evidence="2">Uncharacterized protein</fullName>
    </submittedName>
</protein>
<dbReference type="VEuPathDB" id="VectorBase:AATE011203"/>
<dbReference type="EnsemblMetazoa" id="AATE011203-RA">
    <property type="protein sequence ID" value="AATE011203-PA.1"/>
    <property type="gene ID" value="AATE011203"/>
</dbReference>
<organism evidence="2">
    <name type="scientific">Anopheles atroparvus</name>
    <name type="common">European mosquito</name>
    <dbReference type="NCBI Taxonomy" id="41427"/>
    <lineage>
        <taxon>Eukaryota</taxon>
        <taxon>Metazoa</taxon>
        <taxon>Ecdysozoa</taxon>
        <taxon>Arthropoda</taxon>
        <taxon>Hexapoda</taxon>
        <taxon>Insecta</taxon>
        <taxon>Pterygota</taxon>
        <taxon>Neoptera</taxon>
        <taxon>Endopterygota</taxon>
        <taxon>Diptera</taxon>
        <taxon>Nematocera</taxon>
        <taxon>Culicoidea</taxon>
        <taxon>Culicidae</taxon>
        <taxon>Anophelinae</taxon>
        <taxon>Anopheles</taxon>
    </lineage>
</organism>
<dbReference type="EMBL" id="AXCP01009395">
    <property type="status" value="NOT_ANNOTATED_CDS"/>
    <property type="molecule type" value="Genomic_DNA"/>
</dbReference>
<evidence type="ECO:0000313" key="2">
    <source>
        <dbReference type="EnsemblMetazoa" id="AATE011203-PA.1"/>
    </source>
</evidence>
<evidence type="ECO:0000256" key="1">
    <source>
        <dbReference type="SAM" id="MobiDB-lite"/>
    </source>
</evidence>
<accession>A0A182J4J2</accession>